<dbReference type="Gene3D" id="3.80.10.10">
    <property type="entry name" value="Ribonuclease Inhibitor"/>
    <property type="match status" value="1"/>
</dbReference>
<evidence type="ECO:0000313" key="3">
    <source>
        <dbReference type="EMBL" id="ATA88483.1"/>
    </source>
</evidence>
<evidence type="ECO:0000256" key="1">
    <source>
        <dbReference type="ARBA" id="ARBA00022614"/>
    </source>
</evidence>
<dbReference type="Proteomes" id="UP000217348">
    <property type="component" value="Chromosome"/>
</dbReference>
<dbReference type="KEGG" id="csto:CGC58_01270"/>
<proteinExistence type="predicted"/>
<dbReference type="GO" id="GO:0035591">
    <property type="term" value="F:signaling adaptor activity"/>
    <property type="evidence" value="ECO:0007669"/>
    <property type="project" value="TreeGrafter"/>
</dbReference>
<dbReference type="AlphaFoldDB" id="A0A250FTQ5"/>
<evidence type="ECO:0008006" key="5">
    <source>
        <dbReference type="Google" id="ProtNLM"/>
    </source>
</evidence>
<reference evidence="4" key="1">
    <citation type="submission" date="2017-06" db="EMBL/GenBank/DDBJ databases">
        <title>Capnocytophaga spp. assemblies.</title>
        <authorList>
            <person name="Gulvik C.A."/>
        </authorList>
    </citation>
    <scope>NUCLEOTIDE SEQUENCE [LARGE SCALE GENOMIC DNA]</scope>
    <source>
        <strain evidence="4">H2177</strain>
    </source>
</reference>
<gene>
    <name evidence="3" type="ORF">CGC58_01270</name>
</gene>
<evidence type="ECO:0000313" key="4">
    <source>
        <dbReference type="Proteomes" id="UP000217348"/>
    </source>
</evidence>
<dbReference type="PANTHER" id="PTHR47566">
    <property type="match status" value="1"/>
</dbReference>
<organism evidence="3 4">
    <name type="scientific">Capnocytophaga stomatis</name>
    <dbReference type="NCBI Taxonomy" id="1848904"/>
    <lineage>
        <taxon>Bacteria</taxon>
        <taxon>Pseudomonadati</taxon>
        <taxon>Bacteroidota</taxon>
        <taxon>Flavobacteriia</taxon>
        <taxon>Flavobacteriales</taxon>
        <taxon>Flavobacteriaceae</taxon>
        <taxon>Capnocytophaga</taxon>
    </lineage>
</organism>
<dbReference type="EMBL" id="CP022387">
    <property type="protein sequence ID" value="ATA88483.1"/>
    <property type="molecule type" value="Genomic_DNA"/>
</dbReference>
<dbReference type="SUPFAM" id="SSF52058">
    <property type="entry name" value="L domain-like"/>
    <property type="match status" value="1"/>
</dbReference>
<dbReference type="InterPro" id="IPR052574">
    <property type="entry name" value="CDIRP"/>
</dbReference>
<dbReference type="PANTHER" id="PTHR47566:SF1">
    <property type="entry name" value="PROTEIN NUD1"/>
    <property type="match status" value="1"/>
</dbReference>
<accession>A0A250FTQ5</accession>
<protein>
    <recommendedName>
        <fullName evidence="5">SprT-like domain-containing protein</fullName>
    </recommendedName>
</protein>
<evidence type="ECO:0000256" key="2">
    <source>
        <dbReference type="ARBA" id="ARBA00022737"/>
    </source>
</evidence>
<name>A0A250FTQ5_9FLAO</name>
<dbReference type="InterPro" id="IPR032675">
    <property type="entry name" value="LRR_dom_sf"/>
</dbReference>
<keyword evidence="2" id="KW-0677">Repeat</keyword>
<sequence>MTREFKDTDFVIISDIGFKKALAALGIIADEKSEITHLEAKAYTGKMNISGFDIENLSEIVAFENITELDCSNNALKSLDLSRNKALKTLDVSDNDLEMLDLVNTPFLERLDCFGNLLKDLDLSQNTALKHLDCSDNRLEMLDLSKNIQLESLECRWNVLKSLGWKHIDRLQNFNFDINLQRKTKKRKARIGESKVFQSEEFSIFLEGLLKSIKRIDKKGSLSYNSQKMMIYRGEIAWLNLKDTFFVRLLNDVLKSDKLEKHLKKVIAYTFEQMEKYEVDYTLFFTKSLRYKGCCFGRTKKIAIVLTYGRSNFYYNLADVKNTILHEIAHAIVGVGYGHRKEWQDKAREMGVTWTRKYRE</sequence>
<keyword evidence="1" id="KW-0433">Leucine-rich repeat</keyword>
<dbReference type="OrthoDB" id="1151435at2"/>
<dbReference type="RefSeq" id="WP_095894761.1">
    <property type="nucleotide sequence ID" value="NZ_CP022387.1"/>
</dbReference>